<evidence type="ECO:0000256" key="8">
    <source>
        <dbReference type="ARBA" id="ARBA00023002"/>
    </source>
</evidence>
<feature type="binding site" evidence="9">
    <location>
        <begin position="58"/>
        <end position="61"/>
    </location>
    <ligand>
        <name>FMN</name>
        <dbReference type="ChEBI" id="CHEBI:58210"/>
    </ligand>
</feature>
<keyword evidence="12" id="KW-1185">Reference proteome</keyword>
<dbReference type="InterPro" id="IPR001709">
    <property type="entry name" value="Flavoprot_Pyr_Nucl_cyt_Rdtase"/>
</dbReference>
<dbReference type="InterPro" id="IPR001094">
    <property type="entry name" value="Flavdoxin-like"/>
</dbReference>
<dbReference type="InterPro" id="IPR023173">
    <property type="entry name" value="NADPH_Cyt_P450_Rdtase_alpha"/>
</dbReference>
<comment type="catalytic activity">
    <reaction evidence="9">
        <text>2 oxidized [2Fe-2S]-[protein] + NADPH = 2 reduced [2Fe-2S]-[protein] + NADP(+) + H(+)</text>
        <dbReference type="Rhea" id="RHEA:67716"/>
        <dbReference type="Rhea" id="RHEA-COMP:17327"/>
        <dbReference type="Rhea" id="RHEA-COMP:17328"/>
        <dbReference type="ChEBI" id="CHEBI:15378"/>
        <dbReference type="ChEBI" id="CHEBI:33737"/>
        <dbReference type="ChEBI" id="CHEBI:33738"/>
        <dbReference type="ChEBI" id="CHEBI:57783"/>
        <dbReference type="ChEBI" id="CHEBI:58349"/>
    </reaction>
</comment>
<comment type="cofactor">
    <cofactor evidence="2 9">
        <name>FAD</name>
        <dbReference type="ChEBI" id="CHEBI:57692"/>
    </cofactor>
</comment>
<comment type="function">
    <text evidence="9">NADPH-dependent reductase which is a central component of the cytosolic iron-sulfur (Fe-S) protein assembly (CIA) machinery. Transfers electrons from NADPH via its FAD and FMN prosthetic groups to the [2Fe-2S] cluster of the anamorsin/DRE2 homolog, another key component of the CIA machinery. In turn, this reduced cluster provides electrons for assembly of cytosolic iron-sulfur cluster proteins.</text>
</comment>
<dbReference type="AlphaFoldDB" id="A0A6J0C630"/>
<evidence type="ECO:0000313" key="13">
    <source>
        <dbReference type="RefSeq" id="XP_015521992.2"/>
    </source>
</evidence>
<organism evidence="13">
    <name type="scientific">Neodiprion lecontei</name>
    <name type="common">Redheaded pine sawfly</name>
    <dbReference type="NCBI Taxonomy" id="441921"/>
    <lineage>
        <taxon>Eukaryota</taxon>
        <taxon>Metazoa</taxon>
        <taxon>Ecdysozoa</taxon>
        <taxon>Arthropoda</taxon>
        <taxon>Hexapoda</taxon>
        <taxon>Insecta</taxon>
        <taxon>Pterygota</taxon>
        <taxon>Neoptera</taxon>
        <taxon>Endopterygota</taxon>
        <taxon>Hymenoptera</taxon>
        <taxon>Tenthredinoidea</taxon>
        <taxon>Diprionidae</taxon>
        <taxon>Diprioninae</taxon>
        <taxon>Neodiprion</taxon>
    </lineage>
</organism>
<dbReference type="InterPro" id="IPR028879">
    <property type="entry name" value="NDOR1"/>
</dbReference>
<dbReference type="OrthoDB" id="1856718at2759"/>
<dbReference type="PRINTS" id="PR00371">
    <property type="entry name" value="FPNCR"/>
</dbReference>
<dbReference type="GO" id="GO:0160246">
    <property type="term" value="F:NADPH-iron-sulfur [2Fe-2S] protein oxidoreductase activity"/>
    <property type="evidence" value="ECO:0007669"/>
    <property type="project" value="InterPro"/>
</dbReference>
<evidence type="ECO:0000256" key="5">
    <source>
        <dbReference type="ARBA" id="ARBA00022643"/>
    </source>
</evidence>
<evidence type="ECO:0000259" key="10">
    <source>
        <dbReference type="PROSITE" id="PS50902"/>
    </source>
</evidence>
<dbReference type="GO" id="GO:0005829">
    <property type="term" value="C:cytosol"/>
    <property type="evidence" value="ECO:0007669"/>
    <property type="project" value="TreeGrafter"/>
</dbReference>
<evidence type="ECO:0000256" key="1">
    <source>
        <dbReference type="ARBA" id="ARBA00001917"/>
    </source>
</evidence>
<dbReference type="GO" id="GO:0050661">
    <property type="term" value="F:NADP binding"/>
    <property type="evidence" value="ECO:0007669"/>
    <property type="project" value="UniProtKB-UniRule"/>
</dbReference>
<dbReference type="SUPFAM" id="SSF52343">
    <property type="entry name" value="Ferredoxin reductase-like, C-terminal NADP-linked domain"/>
    <property type="match status" value="1"/>
</dbReference>
<dbReference type="InterPro" id="IPR017927">
    <property type="entry name" value="FAD-bd_FR_type"/>
</dbReference>
<dbReference type="InterPro" id="IPR008254">
    <property type="entry name" value="Flavodoxin/NO_synth"/>
</dbReference>
<keyword evidence="3 9" id="KW-0963">Cytoplasm</keyword>
<dbReference type="GO" id="GO:0016226">
    <property type="term" value="P:iron-sulfur cluster assembly"/>
    <property type="evidence" value="ECO:0007669"/>
    <property type="project" value="UniProtKB-UniRule"/>
</dbReference>
<dbReference type="Gene3D" id="1.20.990.10">
    <property type="entry name" value="NADPH-cytochrome p450 Reductase, Chain A, domain 3"/>
    <property type="match status" value="1"/>
</dbReference>
<comment type="subcellular location">
    <subcellularLocation>
        <location evidence="9">Cytoplasm</location>
    </subcellularLocation>
</comment>
<comment type="similarity">
    <text evidence="9">Belongs to the NADPH-dependent diflavin oxidoreductase NDOR1 family.</text>
</comment>
<evidence type="ECO:0000256" key="2">
    <source>
        <dbReference type="ARBA" id="ARBA00001974"/>
    </source>
</evidence>
<dbReference type="Proteomes" id="UP000829291">
    <property type="component" value="Chromosome 1"/>
</dbReference>
<evidence type="ECO:0000256" key="4">
    <source>
        <dbReference type="ARBA" id="ARBA00022630"/>
    </source>
</evidence>
<proteinExistence type="inferred from homology"/>
<evidence type="ECO:0000256" key="6">
    <source>
        <dbReference type="ARBA" id="ARBA00022827"/>
    </source>
</evidence>
<evidence type="ECO:0000256" key="7">
    <source>
        <dbReference type="ARBA" id="ARBA00022857"/>
    </source>
</evidence>
<feature type="domain" description="FAD-binding FR-type" evidence="11">
    <location>
        <begin position="206"/>
        <end position="444"/>
    </location>
</feature>
<dbReference type="InterPro" id="IPR001433">
    <property type="entry name" value="OxRdtase_FAD/NAD-bd"/>
</dbReference>
<dbReference type="PRINTS" id="PR00369">
    <property type="entry name" value="FLAVODOXIN"/>
</dbReference>
<dbReference type="GO" id="GO:0016651">
    <property type="term" value="F:oxidoreductase activity, acting on NAD(P)H"/>
    <property type="evidence" value="ECO:0007669"/>
    <property type="project" value="UniProtKB-UniRule"/>
</dbReference>
<gene>
    <name evidence="13" type="primary">LOC107225888</name>
</gene>
<dbReference type="GO" id="GO:0050660">
    <property type="term" value="F:flavin adenine dinucleotide binding"/>
    <property type="evidence" value="ECO:0007669"/>
    <property type="project" value="UniProtKB-UniRule"/>
</dbReference>
<evidence type="ECO:0000256" key="3">
    <source>
        <dbReference type="ARBA" id="ARBA00022490"/>
    </source>
</evidence>
<dbReference type="PANTHER" id="PTHR19384:SF10">
    <property type="entry name" value="NADPH-DEPENDENT DIFLAVIN OXIDOREDUCTASE 1"/>
    <property type="match status" value="1"/>
</dbReference>
<dbReference type="FunCoup" id="A0A6J0C630">
    <property type="interactions" value="1484"/>
</dbReference>
<name>A0A6J0C630_NEOLC</name>
<feature type="binding site" evidence="9">
    <location>
        <begin position="11"/>
        <end position="16"/>
    </location>
    <ligand>
        <name>FMN</name>
        <dbReference type="ChEBI" id="CHEBI:58210"/>
    </ligand>
</feature>
<feature type="binding site" evidence="9">
    <location>
        <position position="456"/>
    </location>
    <ligand>
        <name>NADP(+)</name>
        <dbReference type="ChEBI" id="CHEBI:58349"/>
    </ligand>
</feature>
<dbReference type="Pfam" id="PF00667">
    <property type="entry name" value="FAD_binding_1"/>
    <property type="match status" value="1"/>
</dbReference>
<dbReference type="InterPro" id="IPR029039">
    <property type="entry name" value="Flavoprotein-like_sf"/>
</dbReference>
<keyword evidence="5 9" id="KW-0288">FMN</keyword>
<protein>
    <recommendedName>
        <fullName evidence="9">NADPH-dependent diflavin oxidoreductase 1</fullName>
        <ecNumber evidence="9">1.18.1.-</ecNumber>
    </recommendedName>
    <alternativeName>
        <fullName evidence="9">NADPH-dependent FMN and FAD-containing oxidoreductase</fullName>
    </alternativeName>
</protein>
<comment type="similarity">
    <text evidence="9">In the N-terminal section; belongs to the flavodoxin family.</text>
</comment>
<feature type="domain" description="Flavodoxin-like" evidence="10">
    <location>
        <begin position="5"/>
        <end position="149"/>
    </location>
</feature>
<dbReference type="GO" id="GO:0010181">
    <property type="term" value="F:FMN binding"/>
    <property type="evidence" value="ECO:0007669"/>
    <property type="project" value="UniProtKB-UniRule"/>
</dbReference>
<feature type="binding site" evidence="9">
    <location>
        <begin position="513"/>
        <end position="514"/>
    </location>
    <ligand>
        <name>NADP(+)</name>
        <dbReference type="ChEBI" id="CHEBI:58349"/>
    </ligand>
</feature>
<feature type="binding site" evidence="9">
    <location>
        <begin position="96"/>
        <end position="105"/>
    </location>
    <ligand>
        <name>FMN</name>
        <dbReference type="ChEBI" id="CHEBI:58210"/>
    </ligand>
</feature>
<keyword evidence="6 9" id="KW-0274">FAD</keyword>
<accession>A0A6J0C630</accession>
<dbReference type="PROSITE" id="PS50902">
    <property type="entry name" value="FLAVODOXIN_LIKE"/>
    <property type="match status" value="1"/>
</dbReference>
<comment type="caution">
    <text evidence="9">Lacks conserved residue(s) required for the propagation of feature annotation.</text>
</comment>
<evidence type="ECO:0000313" key="12">
    <source>
        <dbReference type="Proteomes" id="UP000829291"/>
    </source>
</evidence>
<reference evidence="13" key="1">
    <citation type="submission" date="2025-08" db="UniProtKB">
        <authorList>
            <consortium name="RefSeq"/>
        </authorList>
    </citation>
    <scope>IDENTIFICATION</scope>
    <source>
        <tissue evidence="13">Thorax and Abdomen</tissue>
    </source>
</reference>
<dbReference type="GO" id="GO:0005634">
    <property type="term" value="C:nucleus"/>
    <property type="evidence" value="ECO:0007669"/>
    <property type="project" value="UniProtKB-ARBA"/>
</dbReference>
<dbReference type="RefSeq" id="XP_015521992.2">
    <property type="nucleotide sequence ID" value="XM_015666506.2"/>
</dbReference>
<feature type="binding site" evidence="9">
    <location>
        <position position="351"/>
    </location>
    <ligand>
        <name>FAD</name>
        <dbReference type="ChEBI" id="CHEBI:57692"/>
    </ligand>
</feature>
<comment type="similarity">
    <text evidence="9">In the C-terminal section; belongs to the flavoprotein pyridine nucleotide cytochrome reductase family.</text>
</comment>
<dbReference type="GeneID" id="107225888"/>
<evidence type="ECO:0000259" key="11">
    <source>
        <dbReference type="PROSITE" id="PS51384"/>
    </source>
</evidence>
<dbReference type="KEGG" id="nlo:107225888"/>
<dbReference type="InterPro" id="IPR017938">
    <property type="entry name" value="Riboflavin_synthase-like_b-brl"/>
</dbReference>
<dbReference type="Gene3D" id="2.40.30.10">
    <property type="entry name" value="Translation factors"/>
    <property type="match status" value="1"/>
</dbReference>
<dbReference type="Pfam" id="PF00175">
    <property type="entry name" value="NAD_binding_1"/>
    <property type="match status" value="1"/>
</dbReference>
<dbReference type="SUPFAM" id="SSF63380">
    <property type="entry name" value="Riboflavin synthase domain-like"/>
    <property type="match status" value="1"/>
</dbReference>
<dbReference type="Gene3D" id="3.40.50.360">
    <property type="match status" value="1"/>
</dbReference>
<feature type="binding site" evidence="9">
    <location>
        <begin position="383"/>
        <end position="386"/>
    </location>
    <ligand>
        <name>FAD</name>
        <dbReference type="ChEBI" id="CHEBI:57692"/>
    </ligand>
</feature>
<feature type="binding site" evidence="9">
    <location>
        <begin position="519"/>
        <end position="523"/>
    </location>
    <ligand>
        <name>NADP(+)</name>
        <dbReference type="ChEBI" id="CHEBI:58349"/>
    </ligand>
</feature>
<dbReference type="PANTHER" id="PTHR19384">
    <property type="entry name" value="NITRIC OXIDE SYNTHASE-RELATED"/>
    <property type="match status" value="1"/>
</dbReference>
<keyword evidence="7 9" id="KW-0521">NADP</keyword>
<comment type="cofactor">
    <cofactor evidence="1 9">
        <name>FMN</name>
        <dbReference type="ChEBI" id="CHEBI:58210"/>
    </cofactor>
</comment>
<dbReference type="Pfam" id="PF00258">
    <property type="entry name" value="Flavodoxin_1"/>
    <property type="match status" value="1"/>
</dbReference>
<dbReference type="PROSITE" id="PS51384">
    <property type="entry name" value="FAD_FR"/>
    <property type="match status" value="1"/>
</dbReference>
<dbReference type="Gene3D" id="3.40.50.80">
    <property type="entry name" value="Nucleotide-binding domain of ferredoxin-NADP reductase (FNR) module"/>
    <property type="match status" value="1"/>
</dbReference>
<dbReference type="InterPro" id="IPR039261">
    <property type="entry name" value="FNR_nucleotide-bd"/>
</dbReference>
<keyword evidence="4 9" id="KW-0285">Flavoprotein</keyword>
<feature type="binding site" evidence="9">
    <location>
        <begin position="417"/>
        <end position="420"/>
    </location>
    <ligand>
        <name>FAD</name>
        <dbReference type="ChEBI" id="CHEBI:57692"/>
    </ligand>
</feature>
<sequence length="594" mass="68299">MTSKILILYGSETGTAQDVAEQIWRDAKRVGADCSVISMDDYDIKNLISERIVIFVVATAGQGDPPTNMKKFWRFLLRKNLLANSLHNMYYGVLGLGDSSYVKYNFAAKKLSKRLAQLGGTEILSIGLADDQHDLGIDAVTVPWIEQLWTNLSTLFDIPTRIPMSDKNNIITKFNVSLIDNCSSVTAEDAYSRNDIYRHELYMNHDTIKVGRVIETTRMTSIDHFQDVRLLKFHVENAKYEPGDVVYLRPKNSAEKVHQFFDVLKNNGVFLHQNITVIVSPSEIQIPNILKQKLTLGQIVEQYWDLNYKPRKYAMEILSLITESELEKEKLIEFTTPNGQEELYNYVNRPRRNIVEVLNDFPNATKNLNIQLLFEIMSPIKPRAFSIASSLKHMPNEIDILVAVVRYKTKLAEPRLGLCSNWLASLNLGDETTLWIQRGTFNFNYSKPAILIGPGTGIAPFRAFLLEKRIMKNDLSDCLLFFGCRNQLKDYHCKKDFELMIENNKLKMFCAFSRDHDHKIYVQHKIREHRKIFWQFLENGANIYLAGSSKNMPGNVREEIVSLVKKFGELTDADAESYVSKLEKTGRYQTETWS</sequence>
<dbReference type="SUPFAM" id="SSF52218">
    <property type="entry name" value="Flavoproteins"/>
    <property type="match status" value="1"/>
</dbReference>
<dbReference type="EC" id="1.18.1.-" evidence="9"/>
<keyword evidence="8 9" id="KW-0560">Oxidoreductase</keyword>
<evidence type="ECO:0000256" key="9">
    <source>
        <dbReference type="HAMAP-Rule" id="MF_03178"/>
    </source>
</evidence>
<dbReference type="InterPro" id="IPR003097">
    <property type="entry name" value="CysJ-like_FAD-binding"/>
</dbReference>
<dbReference type="HAMAP" id="MF_03178">
    <property type="entry name" value="NDOR1"/>
    <property type="match status" value="1"/>
</dbReference>
<dbReference type="InParanoid" id="A0A6J0C630"/>
<feature type="binding site" evidence="9">
    <location>
        <position position="593"/>
    </location>
    <ligand>
        <name>FAD</name>
        <dbReference type="ChEBI" id="CHEBI:57692"/>
    </ligand>
</feature>
<feature type="binding site" evidence="9">
    <location>
        <position position="131"/>
    </location>
    <ligand>
        <name>FMN</name>
        <dbReference type="ChEBI" id="CHEBI:58210"/>
    </ligand>
</feature>